<gene>
    <name evidence="1" type="ORF">OKA104_LOCUS52085</name>
</gene>
<proteinExistence type="predicted"/>
<reference evidence="1" key="1">
    <citation type="submission" date="2021-02" db="EMBL/GenBank/DDBJ databases">
        <authorList>
            <person name="Nowell W R."/>
        </authorList>
    </citation>
    <scope>NUCLEOTIDE SEQUENCE</scope>
</reference>
<comment type="caution">
    <text evidence="1">The sequence shown here is derived from an EMBL/GenBank/DDBJ whole genome shotgun (WGS) entry which is preliminary data.</text>
</comment>
<organism evidence="1 2">
    <name type="scientific">Adineta steineri</name>
    <dbReference type="NCBI Taxonomy" id="433720"/>
    <lineage>
        <taxon>Eukaryota</taxon>
        <taxon>Metazoa</taxon>
        <taxon>Spiralia</taxon>
        <taxon>Gnathifera</taxon>
        <taxon>Rotifera</taxon>
        <taxon>Eurotatoria</taxon>
        <taxon>Bdelloidea</taxon>
        <taxon>Adinetida</taxon>
        <taxon>Adinetidae</taxon>
        <taxon>Adineta</taxon>
    </lineage>
</organism>
<accession>A0A820PY47</accession>
<dbReference type="EMBL" id="CAJOAY010029559">
    <property type="protein sequence ID" value="CAF4413453.1"/>
    <property type="molecule type" value="Genomic_DNA"/>
</dbReference>
<evidence type="ECO:0000313" key="2">
    <source>
        <dbReference type="Proteomes" id="UP000663881"/>
    </source>
</evidence>
<dbReference type="Proteomes" id="UP000663881">
    <property type="component" value="Unassembled WGS sequence"/>
</dbReference>
<evidence type="ECO:0000313" key="1">
    <source>
        <dbReference type="EMBL" id="CAF4413453.1"/>
    </source>
</evidence>
<protein>
    <submittedName>
        <fullName evidence="1">Uncharacterized protein</fullName>
    </submittedName>
</protein>
<feature type="non-terminal residue" evidence="1">
    <location>
        <position position="1"/>
    </location>
</feature>
<dbReference type="AlphaFoldDB" id="A0A820PY47"/>
<name>A0A820PY47_9BILA</name>
<sequence length="20" mass="2355">RIARDMNWTYANKNGLGSTW</sequence>